<protein>
    <submittedName>
        <fullName evidence="7">Pyridine nucleotide-disulfide oxidoreductase</fullName>
    </submittedName>
</protein>
<keyword evidence="8" id="KW-1185">Reference proteome</keyword>
<evidence type="ECO:0000259" key="5">
    <source>
        <dbReference type="Pfam" id="PF07992"/>
    </source>
</evidence>
<dbReference type="PRINTS" id="PR00368">
    <property type="entry name" value="FADPNR"/>
</dbReference>
<dbReference type="Gene3D" id="3.30.390.30">
    <property type="match status" value="1"/>
</dbReference>
<sequence>MITAIAVVGAGQVAAVAARTLRRRGFDGRIDIIGDEPHRPYQRPPLTKEYLTGGDEDGLFLLPEHWCERNDVHLRLGSPVAAVRPGRVELAGGEEVAADRVLIATGGAPRRLPGVTGERIHYLRTLDDSERLRPLLRPGARILVIGGGFLGSEVAAAARAKGAEAVLIEALNAPLARVVGADIGAVCAELYRSEGVEVHLGEQVESIDDAADGVVVTTATHRFEGDAVVVGIGMVANTGVAERSGIAVDNGILVDEYCRTSMPDVFAAGDVANHFHPAYGHRVRVEHFDNASKQAAAAANAMLGRGRAYDEPHWCWSDQYDHTLHYTGHAASWDEVVVRGSTADHDFVAFFLRDGVLRAAFGIDRGGEITAARQLIGRRVPVHVLKDEDVDLEEQL</sequence>
<comment type="caution">
    <text evidence="7">The sequence shown here is derived from an EMBL/GenBank/DDBJ whole genome shotgun (WGS) entry which is preliminary data.</text>
</comment>
<dbReference type="Pfam" id="PF14759">
    <property type="entry name" value="Reductase_C"/>
    <property type="match status" value="1"/>
</dbReference>
<dbReference type="OrthoDB" id="4475657at2"/>
<dbReference type="Proteomes" id="UP000305546">
    <property type="component" value="Unassembled WGS sequence"/>
</dbReference>
<reference evidence="7 8" key="1">
    <citation type="submission" date="2019-06" db="EMBL/GenBank/DDBJ databases">
        <title>Amycolatopsis alkalitolerans sp. nov., isolated from Gastrodia elata Blume.</title>
        <authorList>
            <person name="Narsing Rao M.P."/>
            <person name="Li W.J."/>
        </authorList>
    </citation>
    <scope>NUCLEOTIDE SEQUENCE [LARGE SCALE GENOMIC DNA]</scope>
    <source>
        <strain evidence="7 8">SYSUP0005</strain>
    </source>
</reference>
<gene>
    <name evidence="7" type="ORF">FG385_22105</name>
</gene>
<keyword evidence="3" id="KW-0274">FAD</keyword>
<proteinExistence type="predicted"/>
<evidence type="ECO:0000256" key="2">
    <source>
        <dbReference type="ARBA" id="ARBA00022630"/>
    </source>
</evidence>
<dbReference type="GO" id="GO:0005737">
    <property type="term" value="C:cytoplasm"/>
    <property type="evidence" value="ECO:0007669"/>
    <property type="project" value="TreeGrafter"/>
</dbReference>
<accession>A0A5C4LZB8</accession>
<evidence type="ECO:0000259" key="6">
    <source>
        <dbReference type="Pfam" id="PF14759"/>
    </source>
</evidence>
<evidence type="ECO:0000313" key="8">
    <source>
        <dbReference type="Proteomes" id="UP000305546"/>
    </source>
</evidence>
<name>A0A5C4LZB8_9PSEU</name>
<dbReference type="SUPFAM" id="SSF55424">
    <property type="entry name" value="FAD/NAD-linked reductases, dimerisation (C-terminal) domain"/>
    <property type="match status" value="1"/>
</dbReference>
<keyword evidence="4" id="KW-0560">Oxidoreductase</keyword>
<dbReference type="InterPro" id="IPR016156">
    <property type="entry name" value="FAD/NAD-linked_Rdtase_dimer_sf"/>
</dbReference>
<dbReference type="InterPro" id="IPR036188">
    <property type="entry name" value="FAD/NAD-bd_sf"/>
</dbReference>
<dbReference type="RefSeq" id="WP_139098673.1">
    <property type="nucleotide sequence ID" value="NZ_VDFW01000020.1"/>
</dbReference>
<dbReference type="PRINTS" id="PR00411">
    <property type="entry name" value="PNDRDTASEI"/>
</dbReference>
<comment type="cofactor">
    <cofactor evidence="1">
        <name>FAD</name>
        <dbReference type="ChEBI" id="CHEBI:57692"/>
    </cofactor>
</comment>
<dbReference type="SUPFAM" id="SSF51905">
    <property type="entry name" value="FAD/NAD(P)-binding domain"/>
    <property type="match status" value="1"/>
</dbReference>
<dbReference type="InterPro" id="IPR028202">
    <property type="entry name" value="Reductase_C"/>
</dbReference>
<dbReference type="InterPro" id="IPR050446">
    <property type="entry name" value="FAD-oxidoreductase/Apoptosis"/>
</dbReference>
<dbReference type="GO" id="GO:0016651">
    <property type="term" value="F:oxidoreductase activity, acting on NAD(P)H"/>
    <property type="evidence" value="ECO:0007669"/>
    <property type="project" value="TreeGrafter"/>
</dbReference>
<evidence type="ECO:0000256" key="3">
    <source>
        <dbReference type="ARBA" id="ARBA00022827"/>
    </source>
</evidence>
<dbReference type="EMBL" id="VDFW01000020">
    <property type="protein sequence ID" value="TNC23429.1"/>
    <property type="molecule type" value="Genomic_DNA"/>
</dbReference>
<dbReference type="Pfam" id="PF07992">
    <property type="entry name" value="Pyr_redox_2"/>
    <property type="match status" value="1"/>
</dbReference>
<keyword evidence="2" id="KW-0285">Flavoprotein</keyword>
<feature type="domain" description="Reductase C-terminal" evidence="6">
    <location>
        <begin position="314"/>
        <end position="394"/>
    </location>
</feature>
<evidence type="ECO:0000313" key="7">
    <source>
        <dbReference type="EMBL" id="TNC23429.1"/>
    </source>
</evidence>
<dbReference type="PANTHER" id="PTHR43557:SF2">
    <property type="entry name" value="RIESKE DOMAIN-CONTAINING PROTEIN-RELATED"/>
    <property type="match status" value="1"/>
</dbReference>
<dbReference type="PANTHER" id="PTHR43557">
    <property type="entry name" value="APOPTOSIS-INDUCING FACTOR 1"/>
    <property type="match status" value="1"/>
</dbReference>
<organism evidence="7 8">
    <name type="scientific">Amycolatopsis alkalitolerans</name>
    <dbReference type="NCBI Taxonomy" id="2547244"/>
    <lineage>
        <taxon>Bacteria</taxon>
        <taxon>Bacillati</taxon>
        <taxon>Actinomycetota</taxon>
        <taxon>Actinomycetes</taxon>
        <taxon>Pseudonocardiales</taxon>
        <taxon>Pseudonocardiaceae</taxon>
        <taxon>Amycolatopsis</taxon>
    </lineage>
</organism>
<dbReference type="Gene3D" id="3.50.50.60">
    <property type="entry name" value="FAD/NAD(P)-binding domain"/>
    <property type="match status" value="2"/>
</dbReference>
<evidence type="ECO:0000256" key="4">
    <source>
        <dbReference type="ARBA" id="ARBA00023002"/>
    </source>
</evidence>
<evidence type="ECO:0000256" key="1">
    <source>
        <dbReference type="ARBA" id="ARBA00001974"/>
    </source>
</evidence>
<dbReference type="InterPro" id="IPR023753">
    <property type="entry name" value="FAD/NAD-binding_dom"/>
</dbReference>
<feature type="domain" description="FAD/NAD(P)-binding" evidence="5">
    <location>
        <begin position="4"/>
        <end position="295"/>
    </location>
</feature>
<dbReference type="AlphaFoldDB" id="A0A5C4LZB8"/>